<dbReference type="Gene3D" id="3.30.50.10">
    <property type="entry name" value="Erythroid Transcription Factor GATA-1, subunit A"/>
    <property type="match status" value="1"/>
</dbReference>
<proteinExistence type="predicted"/>
<feature type="region of interest" description="Disordered" evidence="2">
    <location>
        <begin position="87"/>
        <end position="109"/>
    </location>
</feature>
<evidence type="ECO:0000256" key="1">
    <source>
        <dbReference type="PROSITE-ProRule" id="PRU00094"/>
    </source>
</evidence>
<protein>
    <recommendedName>
        <fullName evidence="3">GATA-type domain-containing protein</fullName>
    </recommendedName>
</protein>
<dbReference type="EMBL" id="KV454442">
    <property type="protein sequence ID" value="ODQ77165.1"/>
    <property type="molecule type" value="Genomic_DNA"/>
</dbReference>
<name>A0A1E3QHJ3_9ASCO</name>
<evidence type="ECO:0000313" key="5">
    <source>
        <dbReference type="Proteomes" id="UP000094336"/>
    </source>
</evidence>
<dbReference type="InterPro" id="IPR013088">
    <property type="entry name" value="Znf_NHR/GATA"/>
</dbReference>
<evidence type="ECO:0000313" key="4">
    <source>
        <dbReference type="EMBL" id="ODQ77165.1"/>
    </source>
</evidence>
<feature type="compositionally biased region" description="Polar residues" evidence="2">
    <location>
        <begin position="1"/>
        <end position="10"/>
    </location>
</feature>
<dbReference type="STRING" id="984486.A0A1E3QHJ3"/>
<feature type="domain" description="GATA-type" evidence="3">
    <location>
        <begin position="483"/>
        <end position="519"/>
    </location>
</feature>
<evidence type="ECO:0000256" key="2">
    <source>
        <dbReference type="SAM" id="MobiDB-lite"/>
    </source>
</evidence>
<feature type="region of interest" description="Disordered" evidence="2">
    <location>
        <begin position="1"/>
        <end position="37"/>
    </location>
</feature>
<dbReference type="Proteomes" id="UP000094336">
    <property type="component" value="Unassembled WGS sequence"/>
</dbReference>
<dbReference type="PROSITE" id="PS50114">
    <property type="entry name" value="GATA_ZN_FINGER_2"/>
    <property type="match status" value="1"/>
</dbReference>
<gene>
    <name evidence="4" type="ORF">BABINDRAFT_169294</name>
</gene>
<evidence type="ECO:0000259" key="3">
    <source>
        <dbReference type="PROSITE" id="PS50114"/>
    </source>
</evidence>
<sequence length="570" mass="63363">MNIFQMNPVSPGSLDFTERKFSSTPPSSSIGLVSPPNSQVHRQSLSLPRLFVSSKPFHAEIQLKTPVTMRKRSFDCVQLDDPLTATRARDDQLTAKRARTAPPSPPYDANQIRVRARSSSPLRKFARHLSSSPSPNPPVTLPSFAHIQQRLDSVLNTIVPPASLEYGDPYKQAASLLHSSSEDVGRYQASSQGLSAIMQATPAATPQVRAVQVTFGLMTQVDALAARLLSSMSKPSSPAATLNYPYESAAAHYTYDRPDAYTHLQKVFVSPETRPSLTASPAESAAELVSRDLQAGAATDGYTANGHAYGNSSQYRHYINRSPLSGFADLVDVREAANVHEMTEQDYKDRLWHEEKMYHFGSRYHSGDGYLYHPSQEQSHKRRSHETPETKQKWIDLSWNQREIPREKYTPFLPRLEVRETPAFTPHVLPPPEAPLAEYRPAFALASPQTHRAVPAPQPKPRLPVSPKKAHTTPRSPKSPGRRHCISCGSDQSPCWRPLWSTAAGQLCNSCGLRYKKTGARCLAASCGRIPAKGEWTTMKKRGKCVWSDEMDKVCYKCLHCDSPVEVIEK</sequence>
<feature type="region of interest" description="Disordered" evidence="2">
    <location>
        <begin position="449"/>
        <end position="483"/>
    </location>
</feature>
<dbReference type="CDD" id="cd00202">
    <property type="entry name" value="ZnF_GATA"/>
    <property type="match status" value="1"/>
</dbReference>
<dbReference type="GO" id="GO:0008270">
    <property type="term" value="F:zinc ion binding"/>
    <property type="evidence" value="ECO:0007669"/>
    <property type="project" value="UniProtKB-KW"/>
</dbReference>
<accession>A0A1E3QHJ3</accession>
<dbReference type="GO" id="GO:0043565">
    <property type="term" value="F:sequence-specific DNA binding"/>
    <property type="evidence" value="ECO:0007669"/>
    <property type="project" value="InterPro"/>
</dbReference>
<dbReference type="OrthoDB" id="2162994at2759"/>
<dbReference type="GeneID" id="30148502"/>
<dbReference type="Pfam" id="PF00320">
    <property type="entry name" value="GATA"/>
    <property type="match status" value="1"/>
</dbReference>
<keyword evidence="1" id="KW-0479">Metal-binding</keyword>
<dbReference type="InterPro" id="IPR000679">
    <property type="entry name" value="Znf_GATA"/>
</dbReference>
<dbReference type="RefSeq" id="XP_018982493.1">
    <property type="nucleotide sequence ID" value="XM_019130649.1"/>
</dbReference>
<dbReference type="AlphaFoldDB" id="A0A1E3QHJ3"/>
<reference evidence="5" key="1">
    <citation type="submission" date="2016-05" db="EMBL/GenBank/DDBJ databases">
        <title>Comparative genomics of biotechnologically important yeasts.</title>
        <authorList>
            <consortium name="DOE Joint Genome Institute"/>
            <person name="Riley R."/>
            <person name="Haridas S."/>
            <person name="Wolfe K.H."/>
            <person name="Lopes M.R."/>
            <person name="Hittinger C.T."/>
            <person name="Goker M."/>
            <person name="Salamov A."/>
            <person name="Wisecaver J."/>
            <person name="Long T.M."/>
            <person name="Aerts A.L."/>
            <person name="Barry K."/>
            <person name="Choi C."/>
            <person name="Clum A."/>
            <person name="Coughlan A.Y."/>
            <person name="Deshpande S."/>
            <person name="Douglass A.P."/>
            <person name="Hanson S.J."/>
            <person name="Klenk H.-P."/>
            <person name="Labutti K."/>
            <person name="Lapidus A."/>
            <person name="Lindquist E."/>
            <person name="Lipzen A."/>
            <person name="Meier-Kolthoff J.P."/>
            <person name="Ohm R.A."/>
            <person name="Otillar R.P."/>
            <person name="Pangilinan J."/>
            <person name="Peng Y."/>
            <person name="Rokas A."/>
            <person name="Rosa C.A."/>
            <person name="Scheuner C."/>
            <person name="Sibirny A.A."/>
            <person name="Slot J.C."/>
            <person name="Stielow J.B."/>
            <person name="Sun H."/>
            <person name="Kurtzman C.P."/>
            <person name="Blackwell M."/>
            <person name="Grigoriev I.V."/>
            <person name="Jeffries T.W."/>
        </authorList>
    </citation>
    <scope>NUCLEOTIDE SEQUENCE [LARGE SCALE GENOMIC DNA]</scope>
    <source>
        <strain evidence="5">NRRL Y-12698</strain>
    </source>
</reference>
<organism evidence="4 5">
    <name type="scientific">Babjeviella inositovora NRRL Y-12698</name>
    <dbReference type="NCBI Taxonomy" id="984486"/>
    <lineage>
        <taxon>Eukaryota</taxon>
        <taxon>Fungi</taxon>
        <taxon>Dikarya</taxon>
        <taxon>Ascomycota</taxon>
        <taxon>Saccharomycotina</taxon>
        <taxon>Pichiomycetes</taxon>
        <taxon>Serinales incertae sedis</taxon>
        <taxon>Babjeviella</taxon>
    </lineage>
</organism>
<keyword evidence="1" id="KW-0862">Zinc</keyword>
<dbReference type="SUPFAM" id="SSF57716">
    <property type="entry name" value="Glucocorticoid receptor-like (DNA-binding domain)"/>
    <property type="match status" value="1"/>
</dbReference>
<dbReference type="SMART" id="SM00401">
    <property type="entry name" value="ZnF_GATA"/>
    <property type="match status" value="1"/>
</dbReference>
<keyword evidence="5" id="KW-1185">Reference proteome</keyword>
<keyword evidence="1" id="KW-0863">Zinc-finger</keyword>
<dbReference type="GO" id="GO:0006355">
    <property type="term" value="P:regulation of DNA-templated transcription"/>
    <property type="evidence" value="ECO:0007669"/>
    <property type="project" value="InterPro"/>
</dbReference>
<feature type="compositionally biased region" description="Polar residues" evidence="2">
    <location>
        <begin position="22"/>
        <end position="37"/>
    </location>
</feature>